<dbReference type="EMBL" id="FUXU01000012">
    <property type="protein sequence ID" value="SKA50509.1"/>
    <property type="molecule type" value="Genomic_DNA"/>
</dbReference>
<reference evidence="2" key="1">
    <citation type="submission" date="2017-02" db="EMBL/GenBank/DDBJ databases">
        <authorList>
            <person name="Varghese N."/>
            <person name="Submissions S."/>
        </authorList>
    </citation>
    <scope>NUCLEOTIDE SEQUENCE [LARGE SCALE GENOMIC DNA]</scope>
    <source>
        <strain evidence="2">DSM 22720</strain>
    </source>
</reference>
<name>A0A1T4UCW2_9GAMM</name>
<accession>A0A1T4UCW2</accession>
<protein>
    <submittedName>
        <fullName evidence="1">Uncharacterized protein</fullName>
    </submittedName>
</protein>
<dbReference type="RefSeq" id="WP_244556518.1">
    <property type="nucleotide sequence ID" value="NZ_FUXU01000012.1"/>
</dbReference>
<evidence type="ECO:0000313" key="2">
    <source>
        <dbReference type="Proteomes" id="UP000190162"/>
    </source>
</evidence>
<dbReference type="AlphaFoldDB" id="A0A1T4UCW2"/>
<gene>
    <name evidence="1" type="ORF">SAMN02745132_01431</name>
</gene>
<keyword evidence="2" id="KW-1185">Reference proteome</keyword>
<evidence type="ECO:0000313" key="1">
    <source>
        <dbReference type="EMBL" id="SKA50509.1"/>
    </source>
</evidence>
<organism evidence="1 2">
    <name type="scientific">Enterovibrio nigricans DSM 22720</name>
    <dbReference type="NCBI Taxonomy" id="1121868"/>
    <lineage>
        <taxon>Bacteria</taxon>
        <taxon>Pseudomonadati</taxon>
        <taxon>Pseudomonadota</taxon>
        <taxon>Gammaproteobacteria</taxon>
        <taxon>Vibrionales</taxon>
        <taxon>Vibrionaceae</taxon>
        <taxon>Enterovibrio</taxon>
    </lineage>
</organism>
<dbReference type="Proteomes" id="UP000190162">
    <property type="component" value="Unassembled WGS sequence"/>
</dbReference>
<proteinExistence type="predicted"/>
<sequence length="143" mass="15299">MKISGSQHADFTGVSYQSDPSITGNVIAGIEAVIGDSSAQTVTINLHEIDEQSDDLNNDDWQGFIAWLGDGDDTLNFTGINWAYNASAPANATISPEMITQMGLSASQVSDLQAFVFDDIYSAAQITIWTDADNIDYLGATIL</sequence>